<protein>
    <recommendedName>
        <fullName evidence="1">THIF-type NAD/FAD binding fold domain-containing protein</fullName>
    </recommendedName>
</protein>
<feature type="domain" description="THIF-type NAD/FAD binding fold" evidence="1">
    <location>
        <begin position="355"/>
        <end position="509"/>
    </location>
</feature>
<name>A0AA37M961_9HYPH</name>
<dbReference type="InterPro" id="IPR035985">
    <property type="entry name" value="Ubiquitin-activating_enz"/>
</dbReference>
<comment type="caution">
    <text evidence="2">The sequence shown here is derived from an EMBL/GenBank/DDBJ whole genome shotgun (WGS) entry which is preliminary data.</text>
</comment>
<dbReference type="Pfam" id="PF14457">
    <property type="entry name" value="Prok-E2_A"/>
    <property type="match status" value="1"/>
</dbReference>
<dbReference type="InterPro" id="IPR000594">
    <property type="entry name" value="ThiF_NAD_FAD-bd"/>
</dbReference>
<accession>A0AA37M961</accession>
<keyword evidence="3" id="KW-1185">Reference proteome</keyword>
<dbReference type="GO" id="GO:0008641">
    <property type="term" value="F:ubiquitin-like modifier activating enzyme activity"/>
    <property type="evidence" value="ECO:0007669"/>
    <property type="project" value="InterPro"/>
</dbReference>
<dbReference type="SUPFAM" id="SSF69572">
    <property type="entry name" value="Activating enzymes of the ubiquitin-like proteins"/>
    <property type="match status" value="1"/>
</dbReference>
<reference evidence="2" key="1">
    <citation type="journal article" date="2016" name="Front. Microbiol.">
        <title>Genome Sequence of the Piezophilic, Mesophilic Sulfate-Reducing Bacterium Desulfovibrio indicus J2T.</title>
        <authorList>
            <person name="Cao J."/>
            <person name="Maignien L."/>
            <person name="Shao Z."/>
            <person name="Alain K."/>
            <person name="Jebbar M."/>
        </authorList>
    </citation>
    <scope>NUCLEOTIDE SEQUENCE</scope>
    <source>
        <strain evidence="2">JCM 32048</strain>
    </source>
</reference>
<dbReference type="InterPro" id="IPR032865">
    <property type="entry name" value="Prok-E2_A"/>
</dbReference>
<gene>
    <name evidence="2" type="ORF">MPEAHAMD_7046</name>
</gene>
<reference evidence="2" key="2">
    <citation type="submission" date="2021-08" db="EMBL/GenBank/DDBJ databases">
        <authorList>
            <person name="Tani A."/>
            <person name="Ola A."/>
            <person name="Ogura Y."/>
            <person name="Katsura K."/>
            <person name="Hayashi T."/>
        </authorList>
    </citation>
    <scope>NUCLEOTIDE SEQUENCE</scope>
    <source>
        <strain evidence="2">JCM 32048</strain>
    </source>
</reference>
<evidence type="ECO:0000259" key="1">
    <source>
        <dbReference type="Pfam" id="PF00899"/>
    </source>
</evidence>
<evidence type="ECO:0000313" key="2">
    <source>
        <dbReference type="EMBL" id="GJD66847.1"/>
    </source>
</evidence>
<dbReference type="Proteomes" id="UP001055286">
    <property type="component" value="Unassembled WGS sequence"/>
</dbReference>
<sequence length="762" mass="80670">MPRAVARALRLIGLHPSVRGVESHVDTGTGATMATVQIDANLPARWRVRGHSDNGVRAVEPVTMAFWPEYPSREPYIVLREDFDRSHPHLQPRGPNFRPEPCLVFGSVRELLQSRGVIGLVDQLAEWVERAALVRLNDPAGGWEVTRRDGVHDVVVLGADWLRSLPNRDAGCDGYGFGYAAIREDGGPETYRALLSDIRHSLSQRDCAWQVELVPNEGRYGFGLALVAWSGRTASGEPFIAGRYLPETVVDMASLHARAEALGCGEPLRAKLGLLEGRLRNRRFKHPQPCVVILLARRPFDLVGSNSPIEICPYVIELQGNDELGPGSAKPVRLAAAHEQVTPSLMRTASGGDATGSARWTLLGCGSVGSKIATHMMRCGRGPTRFVDSAPMRPHNFARHALFPAGNWEQHQGGGKASLLAESLIGFSDGLSALTADVAIAATDPVKAANVFGPDADFVVNATGSLAVRESLSLPHAASRRPRCVETCLLGAGRVAYMAVEGPSANPSCADLAAEAYRLLGSDDAVAAAVFGPEAAAASISIGQGCSSLTFPMTDAHLSAMTAPMAVALGRLHAGGLPGDRGEILIGIGADDGLGQSWTRHEILPCIEVAAASERGPGIRVSTRVDALIAREVASQPGSETGGIVVGRYSEVTDTFHVVDVLPAPPDSRFSAEEFVLGVEGLADLIDGLIERNGGALYPLGTWHNHLVTSGPSSKDVATALKLATEQAFPLLMLIHTPGGYQSLTTEVVAGPKTGVPLEEAA</sequence>
<dbReference type="Pfam" id="PF00899">
    <property type="entry name" value="ThiF"/>
    <property type="match status" value="1"/>
</dbReference>
<dbReference type="AlphaFoldDB" id="A0AA37M961"/>
<dbReference type="Gene3D" id="3.40.50.720">
    <property type="entry name" value="NAD(P)-binding Rossmann-like Domain"/>
    <property type="match status" value="1"/>
</dbReference>
<dbReference type="EMBL" id="BPQJ01000084">
    <property type="protein sequence ID" value="GJD66847.1"/>
    <property type="molecule type" value="Genomic_DNA"/>
</dbReference>
<organism evidence="2 3">
    <name type="scientific">Methylobacterium frigidaeris</name>
    <dbReference type="NCBI Taxonomy" id="2038277"/>
    <lineage>
        <taxon>Bacteria</taxon>
        <taxon>Pseudomonadati</taxon>
        <taxon>Pseudomonadota</taxon>
        <taxon>Alphaproteobacteria</taxon>
        <taxon>Hyphomicrobiales</taxon>
        <taxon>Methylobacteriaceae</taxon>
        <taxon>Methylobacterium</taxon>
    </lineage>
</organism>
<proteinExistence type="predicted"/>
<evidence type="ECO:0000313" key="3">
    <source>
        <dbReference type="Proteomes" id="UP001055286"/>
    </source>
</evidence>